<proteinExistence type="predicted"/>
<accession>C7YLZ7</accession>
<protein>
    <submittedName>
        <fullName evidence="2">Uncharacterized protein</fullName>
    </submittedName>
</protein>
<gene>
    <name evidence="2" type="ORF">NECHADRAFT_77710</name>
</gene>
<name>C7YLZ7_FUSV7</name>
<dbReference type="InParanoid" id="C7YLZ7"/>
<dbReference type="HOGENOM" id="CLU_987278_0_0_1"/>
<reference evidence="2 3" key="1">
    <citation type="journal article" date="2009" name="PLoS Genet.">
        <title>The genome of Nectria haematococca: contribution of supernumerary chromosomes to gene expansion.</title>
        <authorList>
            <person name="Coleman J.J."/>
            <person name="Rounsley S.D."/>
            <person name="Rodriguez-Carres M."/>
            <person name="Kuo A."/>
            <person name="Wasmann C.C."/>
            <person name="Grimwood J."/>
            <person name="Schmutz J."/>
            <person name="Taga M."/>
            <person name="White G.J."/>
            <person name="Zhou S."/>
            <person name="Schwartz D.C."/>
            <person name="Freitag M."/>
            <person name="Ma L.J."/>
            <person name="Danchin E.G."/>
            <person name="Henrissat B."/>
            <person name="Coutinho P.M."/>
            <person name="Nelson D.R."/>
            <person name="Straney D."/>
            <person name="Napoli C.A."/>
            <person name="Barker B.M."/>
            <person name="Gribskov M."/>
            <person name="Rep M."/>
            <person name="Kroken S."/>
            <person name="Molnar I."/>
            <person name="Rensing C."/>
            <person name="Kennell J.C."/>
            <person name="Zamora J."/>
            <person name="Farman M.L."/>
            <person name="Selker E.U."/>
            <person name="Salamov A."/>
            <person name="Shapiro H."/>
            <person name="Pangilinan J."/>
            <person name="Lindquist E."/>
            <person name="Lamers C."/>
            <person name="Grigoriev I.V."/>
            <person name="Geiser D.M."/>
            <person name="Covert S.F."/>
            <person name="Temporini E."/>
            <person name="Vanetten H.D."/>
        </authorList>
    </citation>
    <scope>NUCLEOTIDE SEQUENCE [LARGE SCALE GENOMIC DNA]</scope>
    <source>
        <strain evidence="3">ATCC MYA-4622 / CBS 123669 / FGSC 9596 / NRRL 45880 / 77-13-4</strain>
    </source>
</reference>
<feature type="compositionally biased region" description="Basic residues" evidence="1">
    <location>
        <begin position="228"/>
        <end position="241"/>
    </location>
</feature>
<dbReference type="KEGG" id="nhe:NECHADRAFT_77710"/>
<dbReference type="OrthoDB" id="5101421at2759"/>
<feature type="compositionally biased region" description="Basic and acidic residues" evidence="1">
    <location>
        <begin position="39"/>
        <end position="48"/>
    </location>
</feature>
<keyword evidence="3" id="KW-1185">Reference proteome</keyword>
<sequence>MTDSNLASITNDLNAPDNTNDSNLSESLADMDLDPSSSSEDKRSREESEAAAEETDESSPPTKRQRRGEDSDEEEMDDENISEQQGVIQESEENRGDESQQQRILQDDVDNNEDASQQHETVQDDVEIGSSLENNVDSSHSVDEKPYQPVDANIYSPTASIAEGSMISFEISPGNFDDLPPLVPLDQLQQDAGPVSEVSSGGGDADSSAYSAMLVSFLIQAERNRRINNTRHRRRRGRRPRTPAPEWMTGIPNRPYPRSFITGREYIRRVMSEPYELSDEES</sequence>
<dbReference type="RefSeq" id="XP_003053076.1">
    <property type="nucleotide sequence ID" value="XM_003053030.1"/>
</dbReference>
<evidence type="ECO:0000256" key="1">
    <source>
        <dbReference type="SAM" id="MobiDB-lite"/>
    </source>
</evidence>
<feature type="region of interest" description="Disordered" evidence="1">
    <location>
        <begin position="1"/>
        <end position="151"/>
    </location>
</feature>
<feature type="compositionally biased region" description="Acidic residues" evidence="1">
    <location>
        <begin position="70"/>
        <end position="81"/>
    </location>
</feature>
<dbReference type="AlphaFoldDB" id="C7YLZ7"/>
<dbReference type="GeneID" id="9663917"/>
<dbReference type="EMBL" id="GG698897">
    <property type="protein sequence ID" value="EEU47363.1"/>
    <property type="molecule type" value="Genomic_DNA"/>
</dbReference>
<evidence type="ECO:0000313" key="3">
    <source>
        <dbReference type="Proteomes" id="UP000005206"/>
    </source>
</evidence>
<dbReference type="Proteomes" id="UP000005206">
    <property type="component" value="Chromosome 3"/>
</dbReference>
<dbReference type="VEuPathDB" id="FungiDB:NECHADRAFT_77710"/>
<feature type="compositionally biased region" description="Polar residues" evidence="1">
    <location>
        <begin position="1"/>
        <end position="26"/>
    </location>
</feature>
<evidence type="ECO:0000313" key="2">
    <source>
        <dbReference type="EMBL" id="EEU47363.1"/>
    </source>
</evidence>
<feature type="region of interest" description="Disordered" evidence="1">
    <location>
        <begin position="228"/>
        <end position="254"/>
    </location>
</feature>
<organism evidence="2 3">
    <name type="scientific">Fusarium vanettenii (strain ATCC MYA-4622 / CBS 123669 / FGSC 9596 / NRRL 45880 / 77-13-4)</name>
    <name type="common">Fusarium solani subsp. pisi</name>
    <dbReference type="NCBI Taxonomy" id="660122"/>
    <lineage>
        <taxon>Eukaryota</taxon>
        <taxon>Fungi</taxon>
        <taxon>Dikarya</taxon>
        <taxon>Ascomycota</taxon>
        <taxon>Pezizomycotina</taxon>
        <taxon>Sordariomycetes</taxon>
        <taxon>Hypocreomycetidae</taxon>
        <taxon>Hypocreales</taxon>
        <taxon>Nectriaceae</taxon>
        <taxon>Fusarium</taxon>
        <taxon>Fusarium solani species complex</taxon>
        <taxon>Fusarium vanettenii</taxon>
    </lineage>
</organism>